<protein>
    <submittedName>
        <fullName evidence="3">Plasmid maintenance protein</fullName>
    </submittedName>
</protein>
<dbReference type="InterPro" id="IPR007159">
    <property type="entry name" value="SpoVT-AbrB_dom"/>
</dbReference>
<name>A0ABQ0QL64_9PROT</name>
<feature type="domain" description="SpoVT-AbrB" evidence="2">
    <location>
        <begin position="5"/>
        <end position="47"/>
    </location>
</feature>
<sequence>MLTRTTLFFSNRTQAVRLPKTVAFAPDLKDVVIISDGARRIIAPANAAWDDFFASPGVELPPRRQPEMQERESF</sequence>
<evidence type="ECO:0000313" key="4">
    <source>
        <dbReference type="Proteomes" id="UP001062443"/>
    </source>
</evidence>
<dbReference type="RefSeq" id="WP_068173757.1">
    <property type="nucleotide sequence ID" value="NZ_BAQB01000065.1"/>
</dbReference>
<dbReference type="Gene3D" id="2.10.260.10">
    <property type="match status" value="1"/>
</dbReference>
<dbReference type="Proteomes" id="UP001062443">
    <property type="component" value="Unassembled WGS sequence"/>
</dbReference>
<dbReference type="EMBL" id="BAQB01000065">
    <property type="protein sequence ID" value="GBR48833.1"/>
    <property type="molecule type" value="Genomic_DNA"/>
</dbReference>
<gene>
    <name evidence="3" type="ORF">AA106556_1890</name>
</gene>
<evidence type="ECO:0000313" key="3">
    <source>
        <dbReference type="EMBL" id="GBR48833.1"/>
    </source>
</evidence>
<comment type="caution">
    <text evidence="3">The sequence shown here is derived from an EMBL/GenBank/DDBJ whole genome shotgun (WGS) entry which is preliminary data.</text>
</comment>
<keyword evidence="4" id="KW-1185">Reference proteome</keyword>
<keyword evidence="1" id="KW-0238">DNA-binding</keyword>
<accession>A0ABQ0QL64</accession>
<dbReference type="NCBIfam" id="NF040493">
    <property type="entry name" value="TA_anti_VapB"/>
    <property type="match status" value="1"/>
</dbReference>
<dbReference type="InterPro" id="IPR047976">
    <property type="entry name" value="Anti_VapB2-like"/>
</dbReference>
<reference evidence="3" key="1">
    <citation type="submission" date="2013-04" db="EMBL/GenBank/DDBJ databases">
        <title>The genome sequencing project of 58 acetic acid bacteria.</title>
        <authorList>
            <person name="Okamoto-Kainuma A."/>
            <person name="Ishikawa M."/>
            <person name="Umino S."/>
            <person name="Koizumi Y."/>
            <person name="Shiwa Y."/>
            <person name="Yoshikawa H."/>
            <person name="Matsutani M."/>
            <person name="Matsushita K."/>
        </authorList>
    </citation>
    <scope>NUCLEOTIDE SEQUENCE</scope>
    <source>
        <strain evidence="3">NBRC 106556</strain>
    </source>
</reference>
<evidence type="ECO:0000256" key="1">
    <source>
        <dbReference type="PROSITE-ProRule" id="PRU01076"/>
    </source>
</evidence>
<organism evidence="3 4">
    <name type="scientific">Neokomagataea tanensis NBRC 106556</name>
    <dbReference type="NCBI Taxonomy" id="1223519"/>
    <lineage>
        <taxon>Bacteria</taxon>
        <taxon>Pseudomonadati</taxon>
        <taxon>Pseudomonadota</taxon>
        <taxon>Alphaproteobacteria</taxon>
        <taxon>Acetobacterales</taxon>
        <taxon>Acetobacteraceae</taxon>
        <taxon>Neokomagataea</taxon>
    </lineage>
</organism>
<evidence type="ECO:0000259" key="2">
    <source>
        <dbReference type="PROSITE" id="PS51740"/>
    </source>
</evidence>
<proteinExistence type="predicted"/>
<dbReference type="PROSITE" id="PS51740">
    <property type="entry name" value="SPOVT_ABRB"/>
    <property type="match status" value="1"/>
</dbReference>